<accession>M2MGW6</accession>
<dbReference type="InterPro" id="IPR038883">
    <property type="entry name" value="AN11006-like"/>
</dbReference>
<dbReference type="HOGENOM" id="CLU_1001105_0_0_1"/>
<dbReference type="EMBL" id="KB445556">
    <property type="protein sequence ID" value="EMC95876.1"/>
    <property type="molecule type" value="Genomic_DNA"/>
</dbReference>
<evidence type="ECO:0000313" key="2">
    <source>
        <dbReference type="Proteomes" id="UP000011761"/>
    </source>
</evidence>
<dbReference type="OrthoDB" id="62952at2759"/>
<dbReference type="Proteomes" id="UP000011761">
    <property type="component" value="Unassembled WGS sequence"/>
</dbReference>
<dbReference type="PANTHER" id="PTHR42085">
    <property type="entry name" value="F-BOX DOMAIN-CONTAINING PROTEIN"/>
    <property type="match status" value="1"/>
</dbReference>
<organism evidence="1 2">
    <name type="scientific">Baudoinia panamericana (strain UAMH 10762)</name>
    <name type="common">Angels' share fungus</name>
    <name type="synonym">Baudoinia compniacensis (strain UAMH 10762)</name>
    <dbReference type="NCBI Taxonomy" id="717646"/>
    <lineage>
        <taxon>Eukaryota</taxon>
        <taxon>Fungi</taxon>
        <taxon>Dikarya</taxon>
        <taxon>Ascomycota</taxon>
        <taxon>Pezizomycotina</taxon>
        <taxon>Dothideomycetes</taxon>
        <taxon>Dothideomycetidae</taxon>
        <taxon>Mycosphaerellales</taxon>
        <taxon>Teratosphaeriaceae</taxon>
        <taxon>Baudoinia</taxon>
    </lineage>
</organism>
<dbReference type="RefSeq" id="XP_007677204.1">
    <property type="nucleotide sequence ID" value="XM_007679014.1"/>
</dbReference>
<name>M2MGW6_BAUPA</name>
<evidence type="ECO:0000313" key="1">
    <source>
        <dbReference type="EMBL" id="EMC95876.1"/>
    </source>
</evidence>
<dbReference type="PANTHER" id="PTHR42085:SF2">
    <property type="entry name" value="F-BOX DOMAIN-CONTAINING PROTEIN"/>
    <property type="match status" value="1"/>
</dbReference>
<dbReference type="AlphaFoldDB" id="M2MGW6"/>
<proteinExistence type="predicted"/>
<reference evidence="1 2" key="1">
    <citation type="journal article" date="2012" name="PLoS Pathog.">
        <title>Diverse lifestyles and strategies of plant pathogenesis encoded in the genomes of eighteen Dothideomycetes fungi.</title>
        <authorList>
            <person name="Ohm R.A."/>
            <person name="Feau N."/>
            <person name="Henrissat B."/>
            <person name="Schoch C.L."/>
            <person name="Horwitz B.A."/>
            <person name="Barry K.W."/>
            <person name="Condon B.J."/>
            <person name="Copeland A.C."/>
            <person name="Dhillon B."/>
            <person name="Glaser F."/>
            <person name="Hesse C.N."/>
            <person name="Kosti I."/>
            <person name="LaButti K."/>
            <person name="Lindquist E.A."/>
            <person name="Lucas S."/>
            <person name="Salamov A.A."/>
            <person name="Bradshaw R.E."/>
            <person name="Ciuffetti L."/>
            <person name="Hamelin R.C."/>
            <person name="Kema G.H.J."/>
            <person name="Lawrence C."/>
            <person name="Scott J.A."/>
            <person name="Spatafora J.W."/>
            <person name="Turgeon B.G."/>
            <person name="de Wit P.J.G.M."/>
            <person name="Zhong S."/>
            <person name="Goodwin S.B."/>
            <person name="Grigoriev I.V."/>
        </authorList>
    </citation>
    <scope>NUCLEOTIDE SEQUENCE [LARGE SCALE GENOMIC DNA]</scope>
    <source>
        <strain evidence="1 2">UAMH 10762</strain>
    </source>
</reference>
<protein>
    <recommendedName>
        <fullName evidence="3">F-box domain-containing protein</fullName>
    </recommendedName>
</protein>
<keyword evidence="2" id="KW-1185">Reference proteome</keyword>
<gene>
    <name evidence="1" type="ORF">BAUCODRAFT_507344</name>
</gene>
<evidence type="ECO:0008006" key="3">
    <source>
        <dbReference type="Google" id="ProtNLM"/>
    </source>
</evidence>
<dbReference type="GeneID" id="19115005"/>
<dbReference type="eggNOG" id="ENOG502RKRP">
    <property type="taxonomic scope" value="Eukaryota"/>
</dbReference>
<sequence length="278" mass="31301">MSLLTAFSHQSTMIEQPRACDQISISGKLGSGIQCYFLTRLPAELRIRIYELLLTFNGAPIKLRQHVSGSPDTAIIRTNRQISNEAMAVLYDLNVIVVTRNDFCLLTISALKTPVFAQHIRHLLITSFGESITCTFLSDQGKCNVCKDSAVGLLAALSSMPYLKKAYIDYSGSAQRFKRFREHWGEVQARNPPCPIAEVGANLDTTYEKRCPEVVFFCTRSGQTRYKLTELSQLNPPDSVEARFSQGGWILIRGTRPVMERDFKRADDVQGRTNRVDR</sequence>
<dbReference type="KEGG" id="bcom:BAUCODRAFT_507344"/>